<dbReference type="InterPro" id="IPR017871">
    <property type="entry name" value="ABC_transporter-like_CS"/>
</dbReference>
<dbReference type="InParanoid" id="I3IX17"/>
<dbReference type="CDD" id="cd03234">
    <property type="entry name" value="ABCG_White"/>
    <property type="match status" value="1"/>
</dbReference>
<dbReference type="GO" id="GO:0120020">
    <property type="term" value="F:cholesterol transfer activity"/>
    <property type="evidence" value="ECO:0007669"/>
    <property type="project" value="TreeGrafter"/>
</dbReference>
<dbReference type="InterPro" id="IPR043926">
    <property type="entry name" value="ABCG_dom"/>
</dbReference>
<evidence type="ECO:0000259" key="19">
    <source>
        <dbReference type="PROSITE" id="PS50893"/>
    </source>
</evidence>
<keyword evidence="6 18" id="KW-0812">Transmembrane</keyword>
<dbReference type="KEGG" id="onl:100694298"/>
<sequence>MDNGSDLIHINDYSQHQDRELFSSEEDSSLYFTYSGGCNVLEVKNLFYEVDTAAQIPWYERLSEFKMPWEIRGNKQTAINKLSLTVHSGQMLALIGSSGCGKTSLLDIITCRDEGGIMKSGEILINGKRNTPQLVKKSIAHVRQDDRLLPHLTVRETLSFVAKLRLPTHFTQAQRDQRVDDVIAELRLRQCAHTRVGNNYIRGVSGGERRRVSIAVQLLWNPGILILDEPTSGLDSFTAHNLVITLSRLARGNRLVLLSVHQPRSDIFQLFDLVVLMSSGSAVYCGAAREMVPYFTALGHPCPRYCNPSDYYVDLISIDRRSPEREAECLERARVLAEQFMEKVRDTDDHMWKAAGTDVAQTDSSPQQPGRGKKDEVITISRHENRLPGKLHQFNTLIKRHMYNDFRDLVTILVHGFEALLMSLLVGSLYYGAGETRLSIQDTVSLLYMIGALTPFAVVLDVIAKCHTERAMLYHELQDGMYSVTSYFFAKVLGELPEHCVFTLVYGLPIYWLAGLNEAPDRFLLNFLLVWLMVYCSRAMALFVAASLPTLQTSAFMGNSLFTVFYLTAGYVINLENLWLVASWLSYASFMRWGFEGMLQVQFRGNEYSITIANMTINVDGIHVVEALHMNQYPLYSCYLVLLGVCLGFMVLYFLSLKFIKQKSSQDW</sequence>
<comment type="similarity">
    <text evidence="3">Belongs to the ABC transporter superfamily. ABCG family. Eye pigment precursor importer (TC 3.A.1.204) subfamily.</text>
</comment>
<dbReference type="CTD" id="64241"/>
<gene>
    <name evidence="20" type="primary">ABCG8</name>
    <name evidence="20" type="synonym">abcg8</name>
</gene>
<evidence type="ECO:0000313" key="20">
    <source>
        <dbReference type="Ensembl" id="ENSONIP00000001157.1"/>
    </source>
</evidence>
<dbReference type="eggNOG" id="KOG0061">
    <property type="taxonomic scope" value="Eukaryota"/>
</dbReference>
<keyword evidence="12 18" id="KW-1133">Transmembrane helix</keyword>
<dbReference type="GO" id="GO:0033344">
    <property type="term" value="P:cholesterol efflux"/>
    <property type="evidence" value="ECO:0007669"/>
    <property type="project" value="TreeGrafter"/>
</dbReference>
<dbReference type="InterPro" id="IPR027417">
    <property type="entry name" value="P-loop_NTPase"/>
</dbReference>
<feature type="transmembrane region" description="Helical" evidence="18">
    <location>
        <begin position="633"/>
        <end position="655"/>
    </location>
</feature>
<dbReference type="InterPro" id="IPR050352">
    <property type="entry name" value="ABCG_transporters"/>
</dbReference>
<dbReference type="SMART" id="SM00382">
    <property type="entry name" value="AAA"/>
    <property type="match status" value="1"/>
</dbReference>
<dbReference type="RefSeq" id="XP_005474399.1">
    <property type="nucleotide sequence ID" value="XM_005474342.3"/>
</dbReference>
<feature type="transmembrane region" description="Helical" evidence="18">
    <location>
        <begin position="445"/>
        <end position="464"/>
    </location>
</feature>
<keyword evidence="8" id="KW-0547">Nucleotide-binding</keyword>
<comment type="cofactor">
    <cofactor evidence="1">
        <name>Mg(2+)</name>
        <dbReference type="ChEBI" id="CHEBI:18420"/>
    </cofactor>
</comment>
<evidence type="ECO:0000256" key="6">
    <source>
        <dbReference type="ARBA" id="ARBA00022692"/>
    </source>
</evidence>
<keyword evidence="9" id="KW-0067">ATP-binding</keyword>
<dbReference type="Pfam" id="PF00005">
    <property type="entry name" value="ABC_tran"/>
    <property type="match status" value="1"/>
</dbReference>
<keyword evidence="13" id="KW-0445">Lipid transport</keyword>
<dbReference type="PROSITE" id="PS50893">
    <property type="entry name" value="ABC_TRANSPORTER_2"/>
    <property type="match status" value="1"/>
</dbReference>
<evidence type="ECO:0000256" key="18">
    <source>
        <dbReference type="SAM" id="Phobius"/>
    </source>
</evidence>
<evidence type="ECO:0000256" key="10">
    <source>
        <dbReference type="ARBA" id="ARBA00022842"/>
    </source>
</evidence>
<dbReference type="Pfam" id="PF19055">
    <property type="entry name" value="ABC2_membrane_7"/>
    <property type="match status" value="1"/>
</dbReference>
<evidence type="ECO:0000256" key="1">
    <source>
        <dbReference type="ARBA" id="ARBA00001946"/>
    </source>
</evidence>
<evidence type="ECO:0000256" key="11">
    <source>
        <dbReference type="ARBA" id="ARBA00022967"/>
    </source>
</evidence>
<dbReference type="GeneID" id="100694298"/>
<dbReference type="GO" id="GO:0046872">
    <property type="term" value="F:metal ion binding"/>
    <property type="evidence" value="ECO:0007669"/>
    <property type="project" value="UniProtKB-KW"/>
</dbReference>
<evidence type="ECO:0000256" key="4">
    <source>
        <dbReference type="ARBA" id="ARBA00022448"/>
    </source>
</evidence>
<dbReference type="GO" id="GO:0016887">
    <property type="term" value="F:ATP hydrolysis activity"/>
    <property type="evidence" value="ECO:0007669"/>
    <property type="project" value="InterPro"/>
</dbReference>
<evidence type="ECO:0000256" key="16">
    <source>
        <dbReference type="ARBA" id="ARBA00073175"/>
    </source>
</evidence>
<keyword evidence="5" id="KW-1003">Cell membrane</keyword>
<evidence type="ECO:0000256" key="8">
    <source>
        <dbReference type="ARBA" id="ARBA00022741"/>
    </source>
</evidence>
<feature type="domain" description="ABC transporter" evidence="19">
    <location>
        <begin position="41"/>
        <end position="304"/>
    </location>
</feature>
<keyword evidence="14 18" id="KW-0472">Membrane</keyword>
<dbReference type="Gene3D" id="3.40.50.300">
    <property type="entry name" value="P-loop containing nucleotide triphosphate hydrolases"/>
    <property type="match status" value="1"/>
</dbReference>
<dbReference type="PANTHER" id="PTHR48041:SF71">
    <property type="entry name" value="ATP-BINDING CASSETTE SUB-FAMILY G MEMBER 8"/>
    <property type="match status" value="1"/>
</dbReference>
<dbReference type="PROSITE" id="PS00211">
    <property type="entry name" value="ABC_TRANSPORTER_1"/>
    <property type="match status" value="1"/>
</dbReference>
<dbReference type="Ensembl" id="ENSONIT00000001156.2">
    <property type="protein sequence ID" value="ENSONIP00000001157.1"/>
    <property type="gene ID" value="ENSONIG00000000915.2"/>
</dbReference>
<evidence type="ECO:0000256" key="12">
    <source>
        <dbReference type="ARBA" id="ARBA00022989"/>
    </source>
</evidence>
<evidence type="ECO:0000256" key="2">
    <source>
        <dbReference type="ARBA" id="ARBA00004424"/>
    </source>
</evidence>
<dbReference type="Pfam" id="PF01061">
    <property type="entry name" value="ABC2_membrane"/>
    <property type="match status" value="1"/>
</dbReference>
<dbReference type="STRING" id="8128.ENSONIP00000001157"/>
<evidence type="ECO:0000256" key="17">
    <source>
        <dbReference type="ARBA" id="ARBA00075114"/>
    </source>
</evidence>
<evidence type="ECO:0000256" key="14">
    <source>
        <dbReference type="ARBA" id="ARBA00023136"/>
    </source>
</evidence>
<evidence type="ECO:0000256" key="5">
    <source>
        <dbReference type="ARBA" id="ARBA00022475"/>
    </source>
</evidence>
<dbReference type="PANTHER" id="PTHR48041">
    <property type="entry name" value="ABC TRANSPORTER G FAMILY MEMBER 28"/>
    <property type="match status" value="1"/>
</dbReference>
<dbReference type="InterPro" id="IPR013525">
    <property type="entry name" value="ABC2_TM"/>
</dbReference>
<keyword evidence="11" id="KW-1278">Translocase</keyword>
<dbReference type="InterPro" id="IPR003439">
    <property type="entry name" value="ABC_transporter-like_ATP-bd"/>
</dbReference>
<keyword evidence="10" id="KW-0460">Magnesium</keyword>
<dbReference type="AlphaFoldDB" id="I3IX17"/>
<evidence type="ECO:0000256" key="7">
    <source>
        <dbReference type="ARBA" id="ARBA00022723"/>
    </source>
</evidence>
<organism evidence="20 21">
    <name type="scientific">Oreochromis niloticus</name>
    <name type="common">Nile tilapia</name>
    <name type="synonym">Tilapia nilotica</name>
    <dbReference type="NCBI Taxonomy" id="8128"/>
    <lineage>
        <taxon>Eukaryota</taxon>
        <taxon>Metazoa</taxon>
        <taxon>Chordata</taxon>
        <taxon>Craniata</taxon>
        <taxon>Vertebrata</taxon>
        <taxon>Euteleostomi</taxon>
        <taxon>Actinopterygii</taxon>
        <taxon>Neopterygii</taxon>
        <taxon>Teleostei</taxon>
        <taxon>Neoteleostei</taxon>
        <taxon>Acanthomorphata</taxon>
        <taxon>Ovalentaria</taxon>
        <taxon>Cichlomorphae</taxon>
        <taxon>Cichliformes</taxon>
        <taxon>Cichlidae</taxon>
        <taxon>African cichlids</taxon>
        <taxon>Pseudocrenilabrinae</taxon>
        <taxon>Oreochromini</taxon>
        <taxon>Oreochromis</taxon>
    </lineage>
</organism>
<keyword evidence="15" id="KW-0325">Glycoprotein</keyword>
<evidence type="ECO:0000256" key="13">
    <source>
        <dbReference type="ARBA" id="ARBA00023055"/>
    </source>
</evidence>
<dbReference type="GO" id="GO:0042632">
    <property type="term" value="P:cholesterol homeostasis"/>
    <property type="evidence" value="ECO:0007669"/>
    <property type="project" value="TreeGrafter"/>
</dbReference>
<dbReference type="InterPro" id="IPR003593">
    <property type="entry name" value="AAA+_ATPase"/>
</dbReference>
<keyword evidence="7" id="KW-0479">Metal-binding</keyword>
<reference evidence="20" key="2">
    <citation type="submission" date="2025-08" db="UniProtKB">
        <authorList>
            <consortium name="Ensembl"/>
        </authorList>
    </citation>
    <scope>IDENTIFICATION</scope>
</reference>
<feature type="transmembrane region" description="Helical" evidence="18">
    <location>
        <begin position="554"/>
        <end position="573"/>
    </location>
</feature>
<keyword evidence="21" id="KW-1185">Reference proteome</keyword>
<evidence type="ECO:0000256" key="9">
    <source>
        <dbReference type="ARBA" id="ARBA00022840"/>
    </source>
</evidence>
<evidence type="ECO:0000313" key="21">
    <source>
        <dbReference type="Proteomes" id="UP000005207"/>
    </source>
</evidence>
<proteinExistence type="inferred from homology"/>
<reference evidence="20" key="3">
    <citation type="submission" date="2025-09" db="UniProtKB">
        <authorList>
            <consortium name="Ensembl"/>
        </authorList>
    </citation>
    <scope>IDENTIFICATION</scope>
</reference>
<feature type="transmembrane region" description="Helical" evidence="18">
    <location>
        <begin position="523"/>
        <end position="548"/>
    </location>
</feature>
<evidence type="ECO:0000256" key="15">
    <source>
        <dbReference type="ARBA" id="ARBA00023180"/>
    </source>
</evidence>
<dbReference type="GeneTree" id="ENSGT00940000159739"/>
<evidence type="ECO:0000256" key="3">
    <source>
        <dbReference type="ARBA" id="ARBA00005814"/>
    </source>
</evidence>
<dbReference type="OrthoDB" id="66620at2759"/>
<dbReference type="FunFam" id="3.40.50.300:FF:000831">
    <property type="entry name" value="ATP-binding cassette sub-family G member 8"/>
    <property type="match status" value="1"/>
</dbReference>
<name>I3IX17_ORENI</name>
<dbReference type="Proteomes" id="UP000005207">
    <property type="component" value="Linkage group LG13"/>
</dbReference>
<keyword evidence="4" id="KW-0813">Transport</keyword>
<dbReference type="SUPFAM" id="SSF52540">
    <property type="entry name" value="P-loop containing nucleoside triphosphate hydrolases"/>
    <property type="match status" value="1"/>
</dbReference>
<comment type="subcellular location">
    <subcellularLocation>
        <location evidence="2">Apical cell membrane</location>
        <topology evidence="2">Multi-pass membrane protein</topology>
    </subcellularLocation>
</comment>
<dbReference type="GO" id="GO:0140359">
    <property type="term" value="F:ABC-type transporter activity"/>
    <property type="evidence" value="ECO:0007669"/>
    <property type="project" value="InterPro"/>
</dbReference>
<feature type="transmembrane region" description="Helical" evidence="18">
    <location>
        <begin position="409"/>
        <end position="433"/>
    </location>
</feature>
<dbReference type="GO" id="GO:0016324">
    <property type="term" value="C:apical plasma membrane"/>
    <property type="evidence" value="ECO:0007669"/>
    <property type="project" value="UniProtKB-SubCell"/>
</dbReference>
<reference evidence="21" key="1">
    <citation type="submission" date="2012-01" db="EMBL/GenBank/DDBJ databases">
        <title>The Genome Sequence of Oreochromis niloticus (Nile Tilapia).</title>
        <authorList>
            <consortium name="Broad Institute Genome Assembly Team"/>
            <consortium name="Broad Institute Sequencing Platform"/>
            <person name="Di Palma F."/>
            <person name="Johnson J."/>
            <person name="Lander E.S."/>
            <person name="Lindblad-Toh K."/>
        </authorList>
    </citation>
    <scope>NUCLEOTIDE SEQUENCE [LARGE SCALE GENOMIC DNA]</scope>
</reference>
<protein>
    <recommendedName>
        <fullName evidence="16">ATP-binding cassette sub-family G member 8</fullName>
    </recommendedName>
    <alternativeName>
        <fullName evidence="17">Sterolin-2</fullName>
    </alternativeName>
</protein>
<dbReference type="GO" id="GO:0005524">
    <property type="term" value="F:ATP binding"/>
    <property type="evidence" value="ECO:0007669"/>
    <property type="project" value="UniProtKB-KW"/>
</dbReference>
<dbReference type="GO" id="GO:0043235">
    <property type="term" value="C:receptor complex"/>
    <property type="evidence" value="ECO:0007669"/>
    <property type="project" value="TreeGrafter"/>
</dbReference>
<accession>I3IX17</accession>
<dbReference type="OMA" id="WLAWEDY"/>